<evidence type="ECO:0000256" key="1">
    <source>
        <dbReference type="SAM" id="MobiDB-lite"/>
    </source>
</evidence>
<protein>
    <submittedName>
        <fullName evidence="2">Uncharacterized protein</fullName>
    </submittedName>
</protein>
<name>A0A1R1X032_9FUNG</name>
<evidence type="ECO:0000313" key="2">
    <source>
        <dbReference type="EMBL" id="OMJ07978.1"/>
    </source>
</evidence>
<sequence length="114" mass="12222">MKLEEKRVDGKDDSMYVFLMDDIPKVMGEFAQRGKGRMQVFDSGFSDSDGGELVSLEKMKFELAKASFGQNGGSIIINNRGSISGGERYGSGVGSSEAAVDGDESKWAGVPVRS</sequence>
<evidence type="ECO:0000313" key="3">
    <source>
        <dbReference type="Proteomes" id="UP000187283"/>
    </source>
</evidence>
<dbReference type="Proteomes" id="UP000187283">
    <property type="component" value="Unassembled WGS sequence"/>
</dbReference>
<feature type="region of interest" description="Disordered" evidence="1">
    <location>
        <begin position="83"/>
        <end position="114"/>
    </location>
</feature>
<dbReference type="EMBL" id="LSSN01005919">
    <property type="protein sequence ID" value="OMJ07978.1"/>
    <property type="molecule type" value="Genomic_DNA"/>
</dbReference>
<proteinExistence type="predicted"/>
<organism evidence="2 3">
    <name type="scientific">Smittium culicis</name>
    <dbReference type="NCBI Taxonomy" id="133412"/>
    <lineage>
        <taxon>Eukaryota</taxon>
        <taxon>Fungi</taxon>
        <taxon>Fungi incertae sedis</taxon>
        <taxon>Zoopagomycota</taxon>
        <taxon>Kickxellomycotina</taxon>
        <taxon>Harpellomycetes</taxon>
        <taxon>Harpellales</taxon>
        <taxon>Legeriomycetaceae</taxon>
        <taxon>Smittium</taxon>
    </lineage>
</organism>
<gene>
    <name evidence="2" type="ORF">AYI70_g11854</name>
</gene>
<comment type="caution">
    <text evidence="2">The sequence shown here is derived from an EMBL/GenBank/DDBJ whole genome shotgun (WGS) entry which is preliminary data.</text>
</comment>
<reference evidence="2 3" key="1">
    <citation type="submission" date="2017-01" db="EMBL/GenBank/DDBJ databases">
        <authorList>
            <person name="Mah S.A."/>
            <person name="Swanson W.J."/>
            <person name="Moy G.W."/>
            <person name="Vacquier V.D."/>
        </authorList>
    </citation>
    <scope>NUCLEOTIDE SEQUENCE [LARGE SCALE GENOMIC DNA]</scope>
    <source>
        <strain evidence="2 3">GSMNP</strain>
    </source>
</reference>
<dbReference type="AlphaFoldDB" id="A0A1R1X032"/>
<feature type="compositionally biased region" description="Gly residues" evidence="1">
    <location>
        <begin position="83"/>
        <end position="93"/>
    </location>
</feature>
<accession>A0A1R1X032</accession>
<keyword evidence="3" id="KW-1185">Reference proteome</keyword>